<evidence type="ECO:0000313" key="5">
    <source>
        <dbReference type="Proteomes" id="UP001476950"/>
    </source>
</evidence>
<dbReference type="SMART" id="SM00881">
    <property type="entry name" value="CoA_binding"/>
    <property type="match status" value="1"/>
</dbReference>
<dbReference type="InterPro" id="IPR003781">
    <property type="entry name" value="CoA-bd"/>
</dbReference>
<dbReference type="PANTHER" id="PTHR11117">
    <property type="entry name" value="SUCCINYL-COA LIGASE SUBUNIT ALPHA"/>
    <property type="match status" value="1"/>
</dbReference>
<dbReference type="SUPFAM" id="SSF51735">
    <property type="entry name" value="NAD(P)-binding Rossmann-fold domains"/>
    <property type="match status" value="1"/>
</dbReference>
<dbReference type="PIRSF" id="PIRSF001553">
    <property type="entry name" value="SucCS_alpha"/>
    <property type="match status" value="1"/>
</dbReference>
<evidence type="ECO:0000256" key="2">
    <source>
        <dbReference type="ARBA" id="ARBA00022741"/>
    </source>
</evidence>
<dbReference type="Gene3D" id="3.40.50.720">
    <property type="entry name" value="NAD(P)-binding Rossmann-like Domain"/>
    <property type="match status" value="1"/>
</dbReference>
<comment type="caution">
    <text evidence="4">The sequence shown here is derived from an EMBL/GenBank/DDBJ whole genome shotgun (WGS) entry which is preliminary data.</text>
</comment>
<protein>
    <submittedName>
        <fullName evidence="4">CoA-binding protein</fullName>
    </submittedName>
</protein>
<dbReference type="Pfam" id="PF02629">
    <property type="entry name" value="CoA_binding"/>
    <property type="match status" value="1"/>
</dbReference>
<keyword evidence="1" id="KW-0436">Ligase</keyword>
<dbReference type="InterPro" id="IPR005810">
    <property type="entry name" value="CoA_lig_alpha"/>
</dbReference>
<dbReference type="InterPro" id="IPR016102">
    <property type="entry name" value="Succinyl-CoA_synth-like"/>
</dbReference>
<dbReference type="InterPro" id="IPR017440">
    <property type="entry name" value="Cit_synth/succinyl-CoA_lig_AS"/>
</dbReference>
<keyword evidence="5" id="KW-1185">Reference proteome</keyword>
<evidence type="ECO:0000313" key="4">
    <source>
        <dbReference type="EMBL" id="MEP1060284.1"/>
    </source>
</evidence>
<dbReference type="PROSITE" id="PS00399">
    <property type="entry name" value="SUCCINYL_COA_LIG_2"/>
    <property type="match status" value="1"/>
</dbReference>
<gene>
    <name evidence="4" type="ORF">NDI38_17750</name>
</gene>
<evidence type="ECO:0000256" key="1">
    <source>
        <dbReference type="ARBA" id="ARBA00022598"/>
    </source>
</evidence>
<feature type="domain" description="CoA-binding" evidence="3">
    <location>
        <begin position="2"/>
        <end position="99"/>
    </location>
</feature>
<dbReference type="Proteomes" id="UP001476950">
    <property type="component" value="Unassembled WGS sequence"/>
</dbReference>
<dbReference type="Gene3D" id="3.40.50.261">
    <property type="entry name" value="Succinyl-CoA synthetase domains"/>
    <property type="match status" value="1"/>
</dbReference>
<proteinExistence type="predicted"/>
<dbReference type="PANTHER" id="PTHR11117:SF2">
    <property type="entry name" value="SUCCINATE--COA LIGASE [ADP_GDP-FORMING] SUBUNIT ALPHA, MITOCHONDRIAL"/>
    <property type="match status" value="1"/>
</dbReference>
<keyword evidence="2" id="KW-0547">Nucleotide-binding</keyword>
<evidence type="ECO:0000259" key="3">
    <source>
        <dbReference type="SMART" id="SM00881"/>
    </source>
</evidence>
<dbReference type="EMBL" id="JAMPLM010000016">
    <property type="protein sequence ID" value="MEP1060284.1"/>
    <property type="molecule type" value="Genomic_DNA"/>
</dbReference>
<dbReference type="Pfam" id="PF00549">
    <property type="entry name" value="Ligase_CoA"/>
    <property type="match status" value="1"/>
</dbReference>
<reference evidence="4 5" key="1">
    <citation type="submission" date="2022-04" db="EMBL/GenBank/DDBJ databases">
        <title>Positive selection, recombination, and allopatry shape intraspecific diversity of widespread and dominant cyanobacteria.</title>
        <authorList>
            <person name="Wei J."/>
            <person name="Shu W."/>
            <person name="Hu C."/>
        </authorList>
    </citation>
    <scope>NUCLEOTIDE SEQUENCE [LARGE SCALE GENOMIC DNA]</scope>
    <source>
        <strain evidence="4 5">AS-A4</strain>
    </source>
</reference>
<dbReference type="SUPFAM" id="SSF52210">
    <property type="entry name" value="Succinyl-CoA synthetase domains"/>
    <property type="match status" value="1"/>
</dbReference>
<organism evidence="4 5">
    <name type="scientific">Stenomitos frigidus AS-A4</name>
    <dbReference type="NCBI Taxonomy" id="2933935"/>
    <lineage>
        <taxon>Bacteria</taxon>
        <taxon>Bacillati</taxon>
        <taxon>Cyanobacteriota</taxon>
        <taxon>Cyanophyceae</taxon>
        <taxon>Leptolyngbyales</taxon>
        <taxon>Leptolyngbyaceae</taxon>
        <taxon>Stenomitos</taxon>
    </lineage>
</organism>
<dbReference type="InterPro" id="IPR036291">
    <property type="entry name" value="NAD(P)-bd_dom_sf"/>
</dbReference>
<sequence length="301" mass="31485">MNFLPDSKVLIQGVVEPLGATYAPLMRAYGTNVVAGVSPGYGGTVQQDIRVFDMVEQALAIVGPVDSTVIFVPPYAALDAALEAIAAGIRQIVLITEGIPPLDMVSLLCKAEATETLIVGPNSPGIIIPGQLLMGLHPGEFYTPGPVGLISRSGTLTYEIALELTQAGLGQSIGVCIGGDAIVGSSFPQWLQILDEDENTEVIVLVGEIGGDSEEAAAHYIAEAIDKPVIAYVAGRTAPKGRRMGHAGAIINAQVSELGPETGTADSKINAFRRAKIPVADLPWQIPDLVKKALKLTTRKS</sequence>
<name>A0ABV0KPT8_9CYAN</name>
<dbReference type="RefSeq" id="WP_190446404.1">
    <property type="nucleotide sequence ID" value="NZ_JAMPLM010000016.1"/>
</dbReference>
<dbReference type="InterPro" id="IPR005811">
    <property type="entry name" value="SUCC_ACL_C"/>
</dbReference>
<dbReference type="PRINTS" id="PR01798">
    <property type="entry name" value="SCOASYNTHASE"/>
</dbReference>
<accession>A0ABV0KPT8</accession>